<evidence type="ECO:0000256" key="6">
    <source>
        <dbReference type="SAM" id="Phobius"/>
    </source>
</evidence>
<sequence>MEGDKALRRATIGIFLILFVHMLIVANQFLIPVVAAVLAYLALRPAQKWLARRGISGGVFGAVVIVTVACSLLLGATWLSKPVAESVRLLPSAIRDAQSALRDGPPGIFSELTEAAKEAQEAVEEGSGEDPEEEQTVKVKVVEDDKTVQQLALLGPTLLAQVVLSLALLFFLLSSGDLFTRKIIDSFDRFEDKKRSLKLLTDAQDDLGNYLGGITLINFCLGVVIAIGMYLWGIPQYMVIGFLGFALNFIPYLGAILGTAIAGLHGYGAFGDIWPALGVAATYYGASAIEGQFVTPYVIANRLRLNAPVVFVAVAFFAWVWSFIGMIVAIPILIVVKRLLDANASTANIGRFLEGETVEERVTPPAPSED</sequence>
<dbReference type="EMBL" id="WUPT01000002">
    <property type="protein sequence ID" value="MXQ08465.1"/>
    <property type="molecule type" value="Genomic_DNA"/>
</dbReference>
<organism evidence="7 8">
    <name type="scientific">Kangsaoukella pontilimi</name>
    <dbReference type="NCBI Taxonomy" id="2691042"/>
    <lineage>
        <taxon>Bacteria</taxon>
        <taxon>Pseudomonadati</taxon>
        <taxon>Pseudomonadota</taxon>
        <taxon>Alphaproteobacteria</taxon>
        <taxon>Rhodobacterales</taxon>
        <taxon>Paracoccaceae</taxon>
        <taxon>Kangsaoukella</taxon>
    </lineage>
</organism>
<feature type="transmembrane region" description="Helical" evidence="6">
    <location>
        <begin position="55"/>
        <end position="79"/>
    </location>
</feature>
<evidence type="ECO:0000256" key="1">
    <source>
        <dbReference type="ARBA" id="ARBA00004141"/>
    </source>
</evidence>
<protein>
    <submittedName>
        <fullName evidence="7">AI-2E family transporter</fullName>
    </submittedName>
</protein>
<evidence type="ECO:0000256" key="2">
    <source>
        <dbReference type="ARBA" id="ARBA00009773"/>
    </source>
</evidence>
<dbReference type="AlphaFoldDB" id="A0A7C9IT00"/>
<feature type="transmembrane region" description="Helical" evidence="6">
    <location>
        <begin position="269"/>
        <end position="289"/>
    </location>
</feature>
<dbReference type="RefSeq" id="WP_160764388.1">
    <property type="nucleotide sequence ID" value="NZ_WUPT01000002.1"/>
</dbReference>
<gene>
    <name evidence="7" type="ORF">GQ651_11470</name>
</gene>
<evidence type="ECO:0000313" key="7">
    <source>
        <dbReference type="EMBL" id="MXQ08465.1"/>
    </source>
</evidence>
<reference evidence="7 8" key="2">
    <citation type="submission" date="2020-03" db="EMBL/GenBank/DDBJ databases">
        <title>Kangsaoukella pontilimi gen. nov., sp. nov., a new member of the family Rhodobacteraceae isolated from a tidal mudflat.</title>
        <authorList>
            <person name="Kim I.S."/>
        </authorList>
    </citation>
    <scope>NUCLEOTIDE SEQUENCE [LARGE SCALE GENOMIC DNA]</scope>
    <source>
        <strain evidence="7 8">GH1-50</strain>
    </source>
</reference>
<keyword evidence="8" id="KW-1185">Reference proteome</keyword>
<accession>A0A7C9IT00</accession>
<evidence type="ECO:0000256" key="4">
    <source>
        <dbReference type="ARBA" id="ARBA00022989"/>
    </source>
</evidence>
<reference evidence="7 8" key="1">
    <citation type="submission" date="2019-12" db="EMBL/GenBank/DDBJ databases">
        <authorList>
            <person name="Lee S.D."/>
        </authorList>
    </citation>
    <scope>NUCLEOTIDE SEQUENCE [LARGE SCALE GENOMIC DNA]</scope>
    <source>
        <strain evidence="7 8">GH1-50</strain>
    </source>
</reference>
<keyword evidence="4 6" id="KW-1133">Transmembrane helix</keyword>
<dbReference type="PANTHER" id="PTHR21716:SF16">
    <property type="entry name" value="BLL1467 PROTEIN"/>
    <property type="match status" value="1"/>
</dbReference>
<feature type="transmembrane region" description="Helical" evidence="6">
    <location>
        <begin position="151"/>
        <end position="173"/>
    </location>
</feature>
<dbReference type="Proteomes" id="UP000480350">
    <property type="component" value="Unassembled WGS sequence"/>
</dbReference>
<feature type="transmembrane region" description="Helical" evidence="6">
    <location>
        <begin position="12"/>
        <end position="43"/>
    </location>
</feature>
<name>A0A7C9IT00_9RHOB</name>
<comment type="subcellular location">
    <subcellularLocation>
        <location evidence="1">Membrane</location>
        <topology evidence="1">Multi-pass membrane protein</topology>
    </subcellularLocation>
</comment>
<comment type="similarity">
    <text evidence="2">Belongs to the autoinducer-2 exporter (AI-2E) (TC 2.A.86) family.</text>
</comment>
<comment type="caution">
    <text evidence="7">The sequence shown here is derived from an EMBL/GenBank/DDBJ whole genome shotgun (WGS) entry which is preliminary data.</text>
</comment>
<evidence type="ECO:0000256" key="3">
    <source>
        <dbReference type="ARBA" id="ARBA00022692"/>
    </source>
</evidence>
<dbReference type="PANTHER" id="PTHR21716">
    <property type="entry name" value="TRANSMEMBRANE PROTEIN"/>
    <property type="match status" value="1"/>
</dbReference>
<evidence type="ECO:0000313" key="8">
    <source>
        <dbReference type="Proteomes" id="UP000480350"/>
    </source>
</evidence>
<feature type="transmembrane region" description="Helical" evidence="6">
    <location>
        <begin position="238"/>
        <end position="262"/>
    </location>
</feature>
<keyword evidence="5 6" id="KW-0472">Membrane</keyword>
<feature type="transmembrane region" description="Helical" evidence="6">
    <location>
        <begin position="207"/>
        <end position="232"/>
    </location>
</feature>
<dbReference type="GO" id="GO:0055085">
    <property type="term" value="P:transmembrane transport"/>
    <property type="evidence" value="ECO:0007669"/>
    <property type="project" value="TreeGrafter"/>
</dbReference>
<evidence type="ECO:0000256" key="5">
    <source>
        <dbReference type="ARBA" id="ARBA00023136"/>
    </source>
</evidence>
<dbReference type="GO" id="GO:0016020">
    <property type="term" value="C:membrane"/>
    <property type="evidence" value="ECO:0007669"/>
    <property type="project" value="UniProtKB-SubCell"/>
</dbReference>
<proteinExistence type="inferred from homology"/>
<keyword evidence="3 6" id="KW-0812">Transmembrane</keyword>
<dbReference type="InterPro" id="IPR002549">
    <property type="entry name" value="AI-2E-like"/>
</dbReference>
<dbReference type="Pfam" id="PF01594">
    <property type="entry name" value="AI-2E_transport"/>
    <property type="match status" value="1"/>
</dbReference>
<feature type="transmembrane region" description="Helical" evidence="6">
    <location>
        <begin position="309"/>
        <end position="336"/>
    </location>
</feature>